<evidence type="ECO:0000313" key="2">
    <source>
        <dbReference type="Proteomes" id="UP000789366"/>
    </source>
</evidence>
<reference evidence="1" key="1">
    <citation type="submission" date="2021-06" db="EMBL/GenBank/DDBJ databases">
        <authorList>
            <person name="Kallberg Y."/>
            <person name="Tangrot J."/>
            <person name="Rosling A."/>
        </authorList>
    </citation>
    <scope>NUCLEOTIDE SEQUENCE</scope>
    <source>
        <strain evidence="1">28 12/20/2015</strain>
    </source>
</reference>
<evidence type="ECO:0000313" key="1">
    <source>
        <dbReference type="EMBL" id="CAG8745780.1"/>
    </source>
</evidence>
<proteinExistence type="predicted"/>
<feature type="non-terminal residue" evidence="1">
    <location>
        <position position="219"/>
    </location>
</feature>
<accession>A0ACA9QF05</accession>
<dbReference type="EMBL" id="CAJVPW010040186">
    <property type="protein sequence ID" value="CAG8745780.1"/>
    <property type="molecule type" value="Genomic_DNA"/>
</dbReference>
<keyword evidence="2" id="KW-1185">Reference proteome</keyword>
<gene>
    <name evidence="1" type="ORF">SPELUC_LOCUS14124</name>
</gene>
<dbReference type="Proteomes" id="UP000789366">
    <property type="component" value="Unassembled WGS sequence"/>
</dbReference>
<sequence length="219" mass="24831">MGQCISQSQPEFQQSRNTLQARGEFLGSDLRVMFNNPVYSDTIITCKDGGVLYGSKLLLAARSDIFANIFLKSKNDNDSNAPNYDNIRLPEFNSKTILMILEYLYMGNITMETLTLKNVVEAYFAADYFLLPQLEELVISFLDNALKCSADNNLAAKFLTQATEFMLPSIDDILYRTLYDCLVVTPLETIDFGILNQEGLQFIMSPKEIENEEFATPEY</sequence>
<name>A0ACA9QF05_9GLOM</name>
<organism evidence="1 2">
    <name type="scientific">Cetraspora pellucida</name>
    <dbReference type="NCBI Taxonomy" id="1433469"/>
    <lineage>
        <taxon>Eukaryota</taxon>
        <taxon>Fungi</taxon>
        <taxon>Fungi incertae sedis</taxon>
        <taxon>Mucoromycota</taxon>
        <taxon>Glomeromycotina</taxon>
        <taxon>Glomeromycetes</taxon>
        <taxon>Diversisporales</taxon>
        <taxon>Gigasporaceae</taxon>
        <taxon>Cetraspora</taxon>
    </lineage>
</organism>
<protein>
    <submittedName>
        <fullName evidence="1">6752_t:CDS:1</fullName>
    </submittedName>
</protein>
<comment type="caution">
    <text evidence="1">The sequence shown here is derived from an EMBL/GenBank/DDBJ whole genome shotgun (WGS) entry which is preliminary data.</text>
</comment>